<dbReference type="AlphaFoldDB" id="A0A3L8D388"/>
<dbReference type="OrthoDB" id="7698238at2759"/>
<accession>A0A3L8D388</accession>
<dbReference type="EMBL" id="QOIP01000097">
    <property type="protein sequence ID" value="RLU14664.1"/>
    <property type="molecule type" value="Genomic_DNA"/>
</dbReference>
<gene>
    <name evidence="1" type="ORF">DMN91_013059</name>
</gene>
<evidence type="ECO:0008006" key="3">
    <source>
        <dbReference type="Google" id="ProtNLM"/>
    </source>
</evidence>
<organism evidence="1 2">
    <name type="scientific">Ooceraea biroi</name>
    <name type="common">Clonal raider ant</name>
    <name type="synonym">Cerapachys biroi</name>
    <dbReference type="NCBI Taxonomy" id="2015173"/>
    <lineage>
        <taxon>Eukaryota</taxon>
        <taxon>Metazoa</taxon>
        <taxon>Ecdysozoa</taxon>
        <taxon>Arthropoda</taxon>
        <taxon>Hexapoda</taxon>
        <taxon>Insecta</taxon>
        <taxon>Pterygota</taxon>
        <taxon>Neoptera</taxon>
        <taxon>Endopterygota</taxon>
        <taxon>Hymenoptera</taxon>
        <taxon>Apocrita</taxon>
        <taxon>Aculeata</taxon>
        <taxon>Formicoidea</taxon>
        <taxon>Formicidae</taxon>
        <taxon>Dorylinae</taxon>
        <taxon>Ooceraea</taxon>
    </lineage>
</organism>
<evidence type="ECO:0000313" key="1">
    <source>
        <dbReference type="EMBL" id="RLU14664.1"/>
    </source>
</evidence>
<protein>
    <recommendedName>
        <fullName evidence="3">Reverse transcriptase domain-containing protein</fullName>
    </recommendedName>
</protein>
<evidence type="ECO:0000313" key="2">
    <source>
        <dbReference type="Proteomes" id="UP000279307"/>
    </source>
</evidence>
<reference evidence="1 2" key="1">
    <citation type="journal article" date="2018" name="Genome Res.">
        <title>The genomic architecture and molecular evolution of ant odorant receptors.</title>
        <authorList>
            <person name="McKenzie S.K."/>
            <person name="Kronauer D.J.C."/>
        </authorList>
    </citation>
    <scope>NUCLEOTIDE SEQUENCE [LARGE SCALE GENOMIC DNA]</scope>
    <source>
        <strain evidence="1">Clonal line C1</strain>
    </source>
</reference>
<proteinExistence type="predicted"/>
<comment type="caution">
    <text evidence="1">The sequence shown here is derived from an EMBL/GenBank/DDBJ whole genome shotgun (WGS) entry which is preliminary data.</text>
</comment>
<name>A0A3L8D388_OOCBI</name>
<dbReference type="Proteomes" id="UP000279307">
    <property type="component" value="Unassembled WGS sequence"/>
</dbReference>
<sequence>MAEGPSWGETSGLAELAVAVVVRAIREAGLVVAPQKTQAMFFFDHRRGLPPPAEIRVGGVSVPVGTKMKYLGLTLDGTWSFGEHFGGLAPRLEGATNALSRLLPNLGGPETRVRRLLVGAVRSIALYGAPVWAEDLAASRRALQVVRAAERRLAGRVVRAYRIVSHRAALALAGTPPPWSCWRRDTLTRTSAGGTCGRGVWC</sequence>